<sequence>MAITPQLPSVYDPAHPLNLLPIPELKGDLSNFTQWRHILSFHLRYKGLTRYALDLNLDAPSTDEERETQEMHILHAYSLIASKIENIAPVFEKVMGRSFYQDVSGTFHHDPARLWHDILELWRLTLNPDT</sequence>
<organism evidence="1 2">
    <name type="scientific">Neurospora intermedia</name>
    <dbReference type="NCBI Taxonomy" id="5142"/>
    <lineage>
        <taxon>Eukaryota</taxon>
        <taxon>Fungi</taxon>
        <taxon>Dikarya</taxon>
        <taxon>Ascomycota</taxon>
        <taxon>Pezizomycotina</taxon>
        <taxon>Sordariomycetes</taxon>
        <taxon>Sordariomycetidae</taxon>
        <taxon>Sordariales</taxon>
        <taxon>Sordariaceae</taxon>
        <taxon>Neurospora</taxon>
    </lineage>
</organism>
<evidence type="ECO:0000313" key="2">
    <source>
        <dbReference type="Proteomes" id="UP001451303"/>
    </source>
</evidence>
<evidence type="ECO:0000313" key="1">
    <source>
        <dbReference type="EMBL" id="KAL0475986.1"/>
    </source>
</evidence>
<keyword evidence="2" id="KW-1185">Reference proteome</keyword>
<proteinExistence type="predicted"/>
<dbReference type="Proteomes" id="UP001451303">
    <property type="component" value="Unassembled WGS sequence"/>
</dbReference>
<gene>
    <name evidence="1" type="ORF">QR685DRAFT_559812</name>
</gene>
<comment type="caution">
    <text evidence="1">The sequence shown here is derived from an EMBL/GenBank/DDBJ whole genome shotgun (WGS) entry which is preliminary data.</text>
</comment>
<dbReference type="EMBL" id="JAVLET010000001">
    <property type="protein sequence ID" value="KAL0475986.1"/>
    <property type="molecule type" value="Genomic_DNA"/>
</dbReference>
<reference evidence="1 2" key="1">
    <citation type="submission" date="2023-09" db="EMBL/GenBank/DDBJ databases">
        <title>Multi-omics analysis of a traditional fermented food reveals byproduct-associated fungal strains for waste-to-food upcycling.</title>
        <authorList>
            <consortium name="Lawrence Berkeley National Laboratory"/>
            <person name="Rekdal V.M."/>
            <person name="Villalobos-Escobedo J.M."/>
            <person name="Rodriguez-Valeron N."/>
            <person name="Garcia M.O."/>
            <person name="Vasquez D.P."/>
            <person name="Damayanti I."/>
            <person name="Sorensen P.M."/>
            <person name="Baidoo E.E."/>
            <person name="De Carvalho A.C."/>
            <person name="Riley R."/>
            <person name="Lipzen A."/>
            <person name="He G."/>
            <person name="Yan M."/>
            <person name="Haridas S."/>
            <person name="Daum C."/>
            <person name="Yoshinaga Y."/>
            <person name="Ng V."/>
            <person name="Grigoriev I.V."/>
            <person name="Munk R."/>
            <person name="Nuraida L."/>
            <person name="Wijaya C.H."/>
            <person name="Morales P.-C."/>
            <person name="Keasling J.D."/>
        </authorList>
    </citation>
    <scope>NUCLEOTIDE SEQUENCE [LARGE SCALE GENOMIC DNA]</scope>
    <source>
        <strain evidence="1 2">FGSC 2613</strain>
    </source>
</reference>
<accession>A0ABR3DVS5</accession>
<protein>
    <submittedName>
        <fullName evidence="1">Uncharacterized protein</fullName>
    </submittedName>
</protein>
<name>A0ABR3DVS5_NEUIN</name>